<reference evidence="1" key="1">
    <citation type="submission" date="2013-07" db="EMBL/GenBank/DDBJ databases">
        <title>Sub-species coevolution in mutualistic symbiosis.</title>
        <authorList>
            <person name="Murfin K."/>
            <person name="Klassen J."/>
            <person name="Lee M."/>
            <person name="Forst S."/>
            <person name="Stock P."/>
            <person name="Goodrich-Blair H."/>
        </authorList>
    </citation>
    <scope>NUCLEOTIDE SEQUENCE [LARGE SCALE GENOMIC DNA]</scope>
    <source>
        <strain evidence="1">Puntauvense</strain>
    </source>
</reference>
<dbReference type="RefSeq" id="WP_038218588.1">
    <property type="nucleotide sequence ID" value="NZ_CAWLWN010000248.1"/>
</dbReference>
<dbReference type="EMBL" id="CBSW010000216">
    <property type="protein sequence ID" value="CDG98045.1"/>
    <property type="molecule type" value="Genomic_DNA"/>
</dbReference>
<proteinExistence type="predicted"/>
<accession>A0A077NJM4</accession>
<name>A0A077NJM4_XENBV</name>
<sequence>MQKMLYKSDGDVNVWGMMLQITIIEPEELDEYLADGWVEHPMDTLKSKPVNLGKGKVGENGADNKE</sequence>
<protein>
    <submittedName>
        <fullName evidence="1">Uncharacterized protein</fullName>
    </submittedName>
</protein>
<evidence type="ECO:0000313" key="1">
    <source>
        <dbReference type="EMBL" id="CDG98045.1"/>
    </source>
</evidence>
<organism evidence="1">
    <name type="scientific">Xenorhabdus bovienii str. puntauvense</name>
    <dbReference type="NCBI Taxonomy" id="1398201"/>
    <lineage>
        <taxon>Bacteria</taxon>
        <taxon>Pseudomonadati</taxon>
        <taxon>Pseudomonadota</taxon>
        <taxon>Gammaproteobacteria</taxon>
        <taxon>Enterobacterales</taxon>
        <taxon>Morganellaceae</taxon>
        <taxon>Xenorhabdus</taxon>
    </lineage>
</organism>
<comment type="caution">
    <text evidence="1">The sequence shown here is derived from an EMBL/GenBank/DDBJ whole genome shotgun (WGS) entry which is preliminary data.</text>
</comment>
<dbReference type="AlphaFoldDB" id="A0A077NJM4"/>
<dbReference type="HOGENOM" id="CLU_203989_0_0_6"/>
<gene>
    <name evidence="1" type="ORF">XBP1_2930009</name>
</gene>
<dbReference type="Proteomes" id="UP000028511">
    <property type="component" value="Unassembled WGS sequence"/>
</dbReference>